<evidence type="ECO:0000313" key="4">
    <source>
        <dbReference type="Proteomes" id="UP000595703"/>
    </source>
</evidence>
<keyword evidence="2" id="KW-1133">Transmembrane helix</keyword>
<gene>
    <name evidence="3" type="ORF">RVR_3665</name>
</gene>
<keyword evidence="4" id="KW-1185">Reference proteome</keyword>
<reference evidence="3 4" key="1">
    <citation type="journal article" date="2010" name="J. Bacteriol.">
        <title>Biochemical characterization of a novel indole prenyltransferase from Streptomyces sp. SN-593.</title>
        <authorList>
            <person name="Takahashi S."/>
            <person name="Takagi H."/>
            <person name="Toyoda A."/>
            <person name="Uramoto M."/>
            <person name="Nogawa T."/>
            <person name="Ueki M."/>
            <person name="Sakaki Y."/>
            <person name="Osada H."/>
        </authorList>
    </citation>
    <scope>NUCLEOTIDE SEQUENCE [LARGE SCALE GENOMIC DNA]</scope>
    <source>
        <strain evidence="3 4">SN-593</strain>
    </source>
</reference>
<dbReference type="KEGG" id="arev:RVR_3665"/>
<feature type="transmembrane region" description="Helical" evidence="2">
    <location>
        <begin position="87"/>
        <end position="106"/>
    </location>
</feature>
<feature type="transmembrane region" description="Helical" evidence="2">
    <location>
        <begin position="55"/>
        <end position="75"/>
    </location>
</feature>
<dbReference type="AlphaFoldDB" id="A0A7U3US65"/>
<dbReference type="Proteomes" id="UP000595703">
    <property type="component" value="Chromosome"/>
</dbReference>
<keyword evidence="2" id="KW-0472">Membrane</keyword>
<name>A0A7U3US65_9ACTN</name>
<evidence type="ECO:0000256" key="1">
    <source>
        <dbReference type="SAM" id="MobiDB-lite"/>
    </source>
</evidence>
<feature type="compositionally biased region" description="Basic and acidic residues" evidence="1">
    <location>
        <begin position="215"/>
        <end position="239"/>
    </location>
</feature>
<evidence type="ECO:0000256" key="2">
    <source>
        <dbReference type="SAM" id="Phobius"/>
    </source>
</evidence>
<evidence type="ECO:0008006" key="5">
    <source>
        <dbReference type="Google" id="ProtNLM"/>
    </source>
</evidence>
<sequence length="245" mass="25702">MYGPGPVTQGPKPADPTTAVVLRVILTVVPVVTLGFLAWVSMLYLAVLRKRSTDWLVLAVAVGMAVIAVVCFGLSHDDDWQANTGATLILICMFGGAVYFLVADVLRYRAARRGRPAAVAGYPPQNPYATGFGGPVPMARPAQQGYPAPRQYPGPARAATPPPVNRPSTPPPANRPAAPGPVGGPSTPPRNPTPPPNTAPNSAPHSTPQPAPRIDQVRAELDELSDFLRKERGEGRDSGEGGAAR</sequence>
<keyword evidence="2" id="KW-0812">Transmembrane</keyword>
<reference evidence="3 4" key="4">
    <citation type="journal article" date="2020" name="Sci. Rep.">
        <title>beta-carboline chemical signals induce reveromycin production through a LuxR family regulator in Streptomyces sp. SN-593.</title>
        <authorList>
            <person name="Panthee S."/>
            <person name="Kito N."/>
            <person name="Hayashi T."/>
            <person name="Shimizu T."/>
            <person name="Ishikawa J."/>
            <person name="Hamamoto H."/>
            <person name="Osada H."/>
            <person name="Takahashi S."/>
        </authorList>
    </citation>
    <scope>NUCLEOTIDE SEQUENCE [LARGE SCALE GENOMIC DNA]</scope>
    <source>
        <strain evidence="3 4">SN-593</strain>
    </source>
</reference>
<feature type="compositionally biased region" description="Pro residues" evidence="1">
    <location>
        <begin position="186"/>
        <end position="198"/>
    </location>
</feature>
<organism evidence="3 4">
    <name type="scientific">Actinacidiphila reveromycinica</name>
    <dbReference type="NCBI Taxonomy" id="659352"/>
    <lineage>
        <taxon>Bacteria</taxon>
        <taxon>Bacillati</taxon>
        <taxon>Actinomycetota</taxon>
        <taxon>Actinomycetes</taxon>
        <taxon>Kitasatosporales</taxon>
        <taxon>Streptomycetaceae</taxon>
        <taxon>Actinacidiphila</taxon>
    </lineage>
</organism>
<dbReference type="EMBL" id="AP018365">
    <property type="protein sequence ID" value="BBA97765.1"/>
    <property type="molecule type" value="Genomic_DNA"/>
</dbReference>
<feature type="region of interest" description="Disordered" evidence="1">
    <location>
        <begin position="131"/>
        <end position="245"/>
    </location>
</feature>
<feature type="compositionally biased region" description="Pro residues" evidence="1">
    <location>
        <begin position="160"/>
        <end position="174"/>
    </location>
</feature>
<reference evidence="3 4" key="2">
    <citation type="journal article" date="2011" name="J. Antibiot.">
        <title>Furaquinocins I and J: novel polyketide isoprenoid hybrid compounds from Streptomyces reveromyceticus SN-593.</title>
        <authorList>
            <person name="Panthee S."/>
            <person name="Takahashi S."/>
            <person name="Takagi H."/>
            <person name="Nogawa T."/>
            <person name="Oowada E."/>
            <person name="Uramoto M."/>
            <person name="Osada H."/>
        </authorList>
    </citation>
    <scope>NUCLEOTIDE SEQUENCE [LARGE SCALE GENOMIC DNA]</scope>
    <source>
        <strain evidence="3 4">SN-593</strain>
    </source>
</reference>
<feature type="transmembrane region" description="Helical" evidence="2">
    <location>
        <begin position="20"/>
        <end position="48"/>
    </location>
</feature>
<reference evidence="3 4" key="3">
    <citation type="journal article" date="2011" name="Nat. Chem. Biol.">
        <title>Reveromycin A biosynthesis uses RevG and RevJ for stereospecific spiroacetal formation.</title>
        <authorList>
            <person name="Takahashi S."/>
            <person name="Toyoda A."/>
            <person name="Sekiyama Y."/>
            <person name="Takagi H."/>
            <person name="Nogawa T."/>
            <person name="Uramoto M."/>
            <person name="Suzuki R."/>
            <person name="Koshino H."/>
            <person name="Kumano T."/>
            <person name="Panthee S."/>
            <person name="Dairi T."/>
            <person name="Ishikawa J."/>
            <person name="Ikeda H."/>
            <person name="Sakaki Y."/>
            <person name="Osada H."/>
        </authorList>
    </citation>
    <scope>NUCLEOTIDE SEQUENCE [LARGE SCALE GENOMIC DNA]</scope>
    <source>
        <strain evidence="3 4">SN-593</strain>
    </source>
</reference>
<accession>A0A7U3US65</accession>
<evidence type="ECO:0000313" key="3">
    <source>
        <dbReference type="EMBL" id="BBA97765.1"/>
    </source>
</evidence>
<protein>
    <recommendedName>
        <fullName evidence="5">Integral membrane protein</fullName>
    </recommendedName>
</protein>
<proteinExistence type="predicted"/>